<dbReference type="PROSITE" id="PS50111">
    <property type="entry name" value="CHEMOTAXIS_TRANSDUC_2"/>
    <property type="match status" value="1"/>
</dbReference>
<dbReference type="EMBL" id="JBHUMF010000021">
    <property type="protein sequence ID" value="MFD2680946.1"/>
    <property type="molecule type" value="Genomic_DNA"/>
</dbReference>
<dbReference type="RefSeq" id="WP_377934808.1">
    <property type="nucleotide sequence ID" value="NZ_JBHUMF010000021.1"/>
</dbReference>
<comment type="caution">
    <text evidence="4">The sequence shown here is derived from an EMBL/GenBank/DDBJ whole genome shotgun (WGS) entry which is preliminary data.</text>
</comment>
<name>A0ABW5RRJ3_9BACI</name>
<evidence type="ECO:0000256" key="2">
    <source>
        <dbReference type="PROSITE-ProRule" id="PRU00284"/>
    </source>
</evidence>
<keyword evidence="5" id="KW-1185">Reference proteome</keyword>
<evidence type="ECO:0000259" key="3">
    <source>
        <dbReference type="PROSITE" id="PS50111"/>
    </source>
</evidence>
<dbReference type="PANTHER" id="PTHR32089:SF112">
    <property type="entry name" value="LYSOZYME-LIKE PROTEIN-RELATED"/>
    <property type="match status" value="1"/>
</dbReference>
<reference evidence="5" key="1">
    <citation type="journal article" date="2019" name="Int. J. Syst. Evol. Microbiol.">
        <title>The Global Catalogue of Microorganisms (GCM) 10K type strain sequencing project: providing services to taxonomists for standard genome sequencing and annotation.</title>
        <authorList>
            <consortium name="The Broad Institute Genomics Platform"/>
            <consortium name="The Broad Institute Genome Sequencing Center for Infectious Disease"/>
            <person name="Wu L."/>
            <person name="Ma J."/>
        </authorList>
    </citation>
    <scope>NUCLEOTIDE SEQUENCE [LARGE SCALE GENOMIC DNA]</scope>
    <source>
        <strain evidence="5">KCTC 3913</strain>
    </source>
</reference>
<evidence type="ECO:0000313" key="5">
    <source>
        <dbReference type="Proteomes" id="UP001597506"/>
    </source>
</evidence>
<sequence length="146" mass="15963">MAATTEQVAKVSDVISERIQEISSDSESITKSIEDAYQVIKSIQDIANQSKILGLNASIEAARAGEYGKGFAVVANEIKRMAEQSKDSSVNIIQFLEKVNEAINQNNRSIQEIAATTEEHSASVQELNDFFTFIASTAEDIMKSTK</sequence>
<dbReference type="Proteomes" id="UP001597506">
    <property type="component" value="Unassembled WGS sequence"/>
</dbReference>
<accession>A0ABW5RRJ3</accession>
<protein>
    <submittedName>
        <fullName evidence="4">Methyl-accepting chemotaxis protein</fullName>
    </submittedName>
</protein>
<dbReference type="InterPro" id="IPR004089">
    <property type="entry name" value="MCPsignal_dom"/>
</dbReference>
<keyword evidence="1 2" id="KW-0807">Transducer</keyword>
<evidence type="ECO:0000256" key="1">
    <source>
        <dbReference type="ARBA" id="ARBA00023224"/>
    </source>
</evidence>
<dbReference type="SUPFAM" id="SSF58104">
    <property type="entry name" value="Methyl-accepting chemotaxis protein (MCP) signaling domain"/>
    <property type="match status" value="1"/>
</dbReference>
<gene>
    <name evidence="4" type="ORF">ACFSUL_09345</name>
</gene>
<dbReference type="Pfam" id="PF00015">
    <property type="entry name" value="MCPsignal"/>
    <property type="match status" value="1"/>
</dbReference>
<proteinExistence type="predicted"/>
<evidence type="ECO:0000313" key="4">
    <source>
        <dbReference type="EMBL" id="MFD2680946.1"/>
    </source>
</evidence>
<dbReference type="Gene3D" id="1.10.287.950">
    <property type="entry name" value="Methyl-accepting chemotaxis protein"/>
    <property type="match status" value="1"/>
</dbReference>
<feature type="domain" description="Methyl-accepting transducer" evidence="3">
    <location>
        <begin position="1"/>
        <end position="146"/>
    </location>
</feature>
<dbReference type="PANTHER" id="PTHR32089">
    <property type="entry name" value="METHYL-ACCEPTING CHEMOTAXIS PROTEIN MCPB"/>
    <property type="match status" value="1"/>
</dbReference>
<organism evidence="4 5">
    <name type="scientific">Bacillus seohaeanensis</name>
    <dbReference type="NCBI Taxonomy" id="284580"/>
    <lineage>
        <taxon>Bacteria</taxon>
        <taxon>Bacillati</taxon>
        <taxon>Bacillota</taxon>
        <taxon>Bacilli</taxon>
        <taxon>Bacillales</taxon>
        <taxon>Bacillaceae</taxon>
        <taxon>Bacillus</taxon>
    </lineage>
</organism>